<dbReference type="AlphaFoldDB" id="A0A8S4ATB9"/>
<dbReference type="GO" id="GO:0005886">
    <property type="term" value="C:plasma membrane"/>
    <property type="evidence" value="ECO:0007669"/>
    <property type="project" value="TreeGrafter"/>
</dbReference>
<sequence length="219" mass="23133">MTSSRPQSPTPPTGTVQVNITSGAAPVSGATETETPTRAELSPKSHLTSTSPEFTTQFPSSASTESTISTSLAGILNPREPKRGSVSTPKPGPATSAAPTEEPKTPPSNEVQPCSNRAVVRQCLVVIGALAALATAFMVSTIVLCARLSARKPNARRPQQMTEMMCISSLLPERNHNYTRQRNPITNGVLVFPAAGDSDEDGGDNLTLSSFLPENERYV</sequence>
<feature type="compositionally biased region" description="Polar residues" evidence="1">
    <location>
        <begin position="45"/>
        <end position="59"/>
    </location>
</feature>
<protein>
    <submittedName>
        <fullName evidence="3">(Atlantic silverside) hypothetical protein</fullName>
    </submittedName>
</protein>
<evidence type="ECO:0000256" key="1">
    <source>
        <dbReference type="SAM" id="MobiDB-lite"/>
    </source>
</evidence>
<gene>
    <name evidence="3" type="ORF">MMEN_LOCUS4240</name>
</gene>
<comment type="caution">
    <text evidence="3">The sequence shown here is derived from an EMBL/GenBank/DDBJ whole genome shotgun (WGS) entry which is preliminary data.</text>
</comment>
<dbReference type="Proteomes" id="UP000677803">
    <property type="component" value="Unassembled WGS sequence"/>
</dbReference>
<dbReference type="PANTHER" id="PTHR17384">
    <property type="entry name" value="P-SELECTIN GLYCOPROTEIN LIGAND-1"/>
    <property type="match status" value="1"/>
</dbReference>
<evidence type="ECO:0000313" key="4">
    <source>
        <dbReference type="Proteomes" id="UP000677803"/>
    </source>
</evidence>
<reference evidence="3" key="1">
    <citation type="submission" date="2021-05" db="EMBL/GenBank/DDBJ databases">
        <authorList>
            <person name="Tigano A."/>
        </authorList>
    </citation>
    <scope>NUCLEOTIDE SEQUENCE</scope>
</reference>
<keyword evidence="2" id="KW-0472">Membrane</keyword>
<dbReference type="GO" id="GO:0050901">
    <property type="term" value="P:leukocyte tethering or rolling"/>
    <property type="evidence" value="ECO:0007669"/>
    <property type="project" value="TreeGrafter"/>
</dbReference>
<dbReference type="PANTHER" id="PTHR17384:SF7">
    <property type="entry name" value="P-SELECTIN GLYCOPROTEIN LIGAND 1"/>
    <property type="match status" value="1"/>
</dbReference>
<name>A0A8S4ATB9_9TELE</name>
<organism evidence="3 4">
    <name type="scientific">Menidia menidia</name>
    <name type="common">Atlantic silverside</name>
    <dbReference type="NCBI Taxonomy" id="238744"/>
    <lineage>
        <taxon>Eukaryota</taxon>
        <taxon>Metazoa</taxon>
        <taxon>Chordata</taxon>
        <taxon>Craniata</taxon>
        <taxon>Vertebrata</taxon>
        <taxon>Euteleostomi</taxon>
        <taxon>Actinopterygii</taxon>
        <taxon>Neopterygii</taxon>
        <taxon>Teleostei</taxon>
        <taxon>Neoteleostei</taxon>
        <taxon>Acanthomorphata</taxon>
        <taxon>Ovalentaria</taxon>
        <taxon>Atherinomorphae</taxon>
        <taxon>Atheriniformes</taxon>
        <taxon>Atherinopsidae</taxon>
        <taxon>Menidiinae</taxon>
        <taxon>Menidia</taxon>
    </lineage>
</organism>
<dbReference type="EMBL" id="CAJRST010003335">
    <property type="protein sequence ID" value="CAG5867441.1"/>
    <property type="molecule type" value="Genomic_DNA"/>
</dbReference>
<keyword evidence="4" id="KW-1185">Reference proteome</keyword>
<accession>A0A8S4ATB9</accession>
<keyword evidence="2" id="KW-0812">Transmembrane</keyword>
<evidence type="ECO:0000256" key="2">
    <source>
        <dbReference type="SAM" id="Phobius"/>
    </source>
</evidence>
<dbReference type="InterPro" id="IPR026195">
    <property type="entry name" value="PSGL-1"/>
</dbReference>
<feature type="transmembrane region" description="Helical" evidence="2">
    <location>
        <begin position="124"/>
        <end position="146"/>
    </location>
</feature>
<proteinExistence type="predicted"/>
<evidence type="ECO:0000313" key="3">
    <source>
        <dbReference type="EMBL" id="CAG5867441.1"/>
    </source>
</evidence>
<keyword evidence="2" id="KW-1133">Transmembrane helix</keyword>
<feature type="compositionally biased region" description="Low complexity" evidence="1">
    <location>
        <begin position="60"/>
        <end position="71"/>
    </location>
</feature>
<feature type="region of interest" description="Disordered" evidence="1">
    <location>
        <begin position="1"/>
        <end position="113"/>
    </location>
</feature>
<dbReference type="OrthoDB" id="8927116at2759"/>